<sequence>MNKPFQPVDFPLPENIERSELVLSCAQFNENLQFFIDKLGFKLDSISPADNPRVAQVSAYGQCIQLQFGEDPETPITLRLLYQSANGDDNEDEEETILIAPNGTCIAFAPAIEAPTVPAICQSFVLSKKDSPLIWNDGRAGMSYRDLIPGRQGGRVIASHIRIQQGGPVADYNHYHNVRFQMIYCYKGWVRVVYQDQGADFVLNPGDCVMQPTGIRHRVMACSPGLEVVEISCPA</sequence>
<dbReference type="Pfam" id="PF07883">
    <property type="entry name" value="Cupin_2"/>
    <property type="match status" value="1"/>
</dbReference>
<evidence type="ECO:0000313" key="2">
    <source>
        <dbReference type="EMBL" id="SVC08623.1"/>
    </source>
</evidence>
<proteinExistence type="predicted"/>
<accession>A0A382JBY4</accession>
<feature type="non-terminal residue" evidence="2">
    <location>
        <position position="235"/>
    </location>
</feature>
<dbReference type="InterPro" id="IPR011051">
    <property type="entry name" value="RmlC_Cupin_sf"/>
</dbReference>
<name>A0A382JBY4_9ZZZZ</name>
<protein>
    <recommendedName>
        <fullName evidence="1">Cupin type-2 domain-containing protein</fullName>
    </recommendedName>
</protein>
<dbReference type="InterPro" id="IPR013096">
    <property type="entry name" value="Cupin_2"/>
</dbReference>
<reference evidence="2" key="1">
    <citation type="submission" date="2018-05" db="EMBL/GenBank/DDBJ databases">
        <authorList>
            <person name="Lanie J.A."/>
            <person name="Ng W.-L."/>
            <person name="Kazmierczak K.M."/>
            <person name="Andrzejewski T.M."/>
            <person name="Davidsen T.M."/>
            <person name="Wayne K.J."/>
            <person name="Tettelin H."/>
            <person name="Glass J.I."/>
            <person name="Rusch D."/>
            <person name="Podicherti R."/>
            <person name="Tsui H.-C.T."/>
            <person name="Winkler M.E."/>
        </authorList>
    </citation>
    <scope>NUCLEOTIDE SEQUENCE</scope>
</reference>
<evidence type="ECO:0000259" key="1">
    <source>
        <dbReference type="Pfam" id="PF07883"/>
    </source>
</evidence>
<feature type="domain" description="Cupin type-2" evidence="1">
    <location>
        <begin position="161"/>
        <end position="222"/>
    </location>
</feature>
<dbReference type="InterPro" id="IPR014710">
    <property type="entry name" value="RmlC-like_jellyroll"/>
</dbReference>
<gene>
    <name evidence="2" type="ORF">METZ01_LOCUS261477</name>
</gene>
<dbReference type="AlphaFoldDB" id="A0A382JBY4"/>
<dbReference type="Gene3D" id="2.60.120.10">
    <property type="entry name" value="Jelly Rolls"/>
    <property type="match status" value="1"/>
</dbReference>
<dbReference type="EMBL" id="UINC01072755">
    <property type="protein sequence ID" value="SVC08623.1"/>
    <property type="molecule type" value="Genomic_DNA"/>
</dbReference>
<organism evidence="2">
    <name type="scientific">marine metagenome</name>
    <dbReference type="NCBI Taxonomy" id="408172"/>
    <lineage>
        <taxon>unclassified sequences</taxon>
        <taxon>metagenomes</taxon>
        <taxon>ecological metagenomes</taxon>
    </lineage>
</organism>
<dbReference type="CDD" id="cd06980">
    <property type="entry name" value="cupin_bxe_c0505"/>
    <property type="match status" value="1"/>
</dbReference>
<dbReference type="SUPFAM" id="SSF51182">
    <property type="entry name" value="RmlC-like cupins"/>
    <property type="match status" value="1"/>
</dbReference>